<evidence type="ECO:0000256" key="1">
    <source>
        <dbReference type="SAM" id="Phobius"/>
    </source>
</evidence>
<evidence type="ECO:0000313" key="4">
    <source>
        <dbReference type="EMBL" id="WFD10178.1"/>
    </source>
</evidence>
<proteinExistence type="predicted"/>
<evidence type="ECO:0000259" key="3">
    <source>
        <dbReference type="Pfam" id="PF13739"/>
    </source>
</evidence>
<dbReference type="InterPro" id="IPR021729">
    <property type="entry name" value="DUF3298"/>
</dbReference>
<keyword evidence="1" id="KW-1133">Transmembrane helix</keyword>
<dbReference type="Proteomes" id="UP001222800">
    <property type="component" value="Chromosome"/>
</dbReference>
<dbReference type="EMBL" id="CP120733">
    <property type="protein sequence ID" value="WFD10178.1"/>
    <property type="molecule type" value="Genomic_DNA"/>
</dbReference>
<dbReference type="RefSeq" id="WP_277732156.1">
    <property type="nucleotide sequence ID" value="NZ_CP120733.1"/>
</dbReference>
<evidence type="ECO:0000313" key="5">
    <source>
        <dbReference type="Proteomes" id="UP001222800"/>
    </source>
</evidence>
<dbReference type="Pfam" id="PF13739">
    <property type="entry name" value="PdaC"/>
    <property type="match status" value="1"/>
</dbReference>
<feature type="domain" description="Deacetylase PdaC" evidence="3">
    <location>
        <begin position="95"/>
        <end position="185"/>
    </location>
</feature>
<gene>
    <name evidence="4" type="ORF">P4S50_17750</name>
</gene>
<name>A0ABY8EB67_9FIRM</name>
<dbReference type="Pfam" id="PF11738">
    <property type="entry name" value="DUF3298"/>
    <property type="match status" value="1"/>
</dbReference>
<reference evidence="4 5" key="1">
    <citation type="submission" date="2023-03" db="EMBL/GenBank/DDBJ databases">
        <title>Complete genome sequence of Tepidibacter sp. SWIR-1, isolated from a deep-sea hydrothermal vent.</title>
        <authorList>
            <person name="Li X."/>
        </authorList>
    </citation>
    <scope>NUCLEOTIDE SEQUENCE [LARGE SCALE GENOMIC DNA]</scope>
    <source>
        <strain evidence="4 5">SWIR-1</strain>
    </source>
</reference>
<feature type="transmembrane region" description="Helical" evidence="1">
    <location>
        <begin position="46"/>
        <end position="66"/>
    </location>
</feature>
<keyword evidence="5" id="KW-1185">Reference proteome</keyword>
<dbReference type="Gene3D" id="3.30.565.40">
    <property type="entry name" value="Fervidobacterium nodosum Rt17-B1 like"/>
    <property type="match status" value="1"/>
</dbReference>
<keyword evidence="1" id="KW-0812">Transmembrane</keyword>
<dbReference type="InterPro" id="IPR025303">
    <property type="entry name" value="PdaC"/>
</dbReference>
<feature type="domain" description="DUF3298" evidence="2">
    <location>
        <begin position="211"/>
        <end position="285"/>
    </location>
</feature>
<evidence type="ECO:0000259" key="2">
    <source>
        <dbReference type="Pfam" id="PF11738"/>
    </source>
</evidence>
<organism evidence="4 5">
    <name type="scientific">Tepidibacter hydrothermalis</name>
    <dbReference type="NCBI Taxonomy" id="3036126"/>
    <lineage>
        <taxon>Bacteria</taxon>
        <taxon>Bacillati</taxon>
        <taxon>Bacillota</taxon>
        <taxon>Clostridia</taxon>
        <taxon>Peptostreptococcales</taxon>
        <taxon>Peptostreptococcaceae</taxon>
        <taxon>Tepidibacter</taxon>
    </lineage>
</organism>
<sequence>MDNKFKDLKREYDSIQIPNELEELVNSTIKNYERNSIKRPSYTRNLALAASVFIIFSGMFVATLNMNQSFAQSMSEVPIIGSIAKLLTFKDYEIHSDVVDAEIKIPKVEGLSDKKLEQKINDEIYEKMKATIKEAEQRALEDKQAFIETGGTEEEFKDRKTKVKVDYDLKSVNDNMISFTLYQYESSSYSYSQTYYYNINIRNNKNIKIEDILGKDYKKIIDKSIYAQIEERKKDENNSFFEGEMGFNGIKETPNFYINEDGKVVIVFDKYEIAPGAMGPQEFVIE</sequence>
<dbReference type="InterPro" id="IPR037126">
    <property type="entry name" value="PdaC/RsiV-like_sf"/>
</dbReference>
<accession>A0ABY8EB67</accession>
<protein>
    <submittedName>
        <fullName evidence="4">DUF3298 domain-containing protein</fullName>
    </submittedName>
</protein>
<keyword evidence="1" id="KW-0472">Membrane</keyword>
<dbReference type="Gene3D" id="3.90.640.20">
    <property type="entry name" value="Heat-shock cognate protein, ATPase"/>
    <property type="match status" value="1"/>
</dbReference>